<gene>
    <name evidence="9" type="ORF">NEMBOFW57_009022</name>
</gene>
<comment type="caution">
    <text evidence="9">The sequence shown here is derived from an EMBL/GenBank/DDBJ whole genome shotgun (WGS) entry which is preliminary data.</text>
</comment>
<keyword evidence="2 7" id="KW-0812">Transmembrane</keyword>
<dbReference type="AlphaFoldDB" id="A0AAD4HX65"/>
<feature type="region of interest" description="Disordered" evidence="6">
    <location>
        <begin position="329"/>
        <end position="350"/>
    </location>
</feature>
<evidence type="ECO:0000256" key="6">
    <source>
        <dbReference type="SAM" id="MobiDB-lite"/>
    </source>
</evidence>
<dbReference type="PANTHER" id="PTHR33048:SF42">
    <property type="entry name" value="INTEGRAL MEMBRANE PROTEIN"/>
    <property type="match status" value="1"/>
</dbReference>
<feature type="transmembrane region" description="Helical" evidence="7">
    <location>
        <begin position="62"/>
        <end position="84"/>
    </location>
</feature>
<comment type="subcellular location">
    <subcellularLocation>
        <location evidence="1">Membrane</location>
        <topology evidence="1">Multi-pass membrane protein</topology>
    </subcellularLocation>
</comment>
<feature type="compositionally biased region" description="Basic and acidic residues" evidence="6">
    <location>
        <begin position="330"/>
        <end position="340"/>
    </location>
</feature>
<organism evidence="9 10">
    <name type="scientific">Staphylotrichum longicolle</name>
    <dbReference type="NCBI Taxonomy" id="669026"/>
    <lineage>
        <taxon>Eukaryota</taxon>
        <taxon>Fungi</taxon>
        <taxon>Dikarya</taxon>
        <taxon>Ascomycota</taxon>
        <taxon>Pezizomycotina</taxon>
        <taxon>Sordariomycetes</taxon>
        <taxon>Sordariomycetidae</taxon>
        <taxon>Sordariales</taxon>
        <taxon>Chaetomiaceae</taxon>
        <taxon>Staphylotrichum</taxon>
    </lineage>
</organism>
<evidence type="ECO:0000256" key="3">
    <source>
        <dbReference type="ARBA" id="ARBA00022989"/>
    </source>
</evidence>
<feature type="domain" description="Rhodopsin" evidence="8">
    <location>
        <begin position="46"/>
        <end position="284"/>
    </location>
</feature>
<feature type="transmembrane region" description="Helical" evidence="7">
    <location>
        <begin position="104"/>
        <end position="121"/>
    </location>
</feature>
<proteinExistence type="inferred from homology"/>
<feature type="transmembrane region" description="Helical" evidence="7">
    <location>
        <begin position="260"/>
        <end position="283"/>
    </location>
</feature>
<dbReference type="GO" id="GO:0016020">
    <property type="term" value="C:membrane"/>
    <property type="evidence" value="ECO:0007669"/>
    <property type="project" value="UniProtKB-SubCell"/>
</dbReference>
<dbReference type="EMBL" id="JAHCVI010000004">
    <property type="protein sequence ID" value="KAG7286711.1"/>
    <property type="molecule type" value="Genomic_DNA"/>
</dbReference>
<dbReference type="InterPro" id="IPR049326">
    <property type="entry name" value="Rhodopsin_dom_fungi"/>
</dbReference>
<accession>A0AAD4HX65</accession>
<evidence type="ECO:0000256" key="1">
    <source>
        <dbReference type="ARBA" id="ARBA00004141"/>
    </source>
</evidence>
<dbReference type="Proteomes" id="UP001197093">
    <property type="component" value="Unassembled WGS sequence"/>
</dbReference>
<feature type="transmembrane region" description="Helical" evidence="7">
    <location>
        <begin position="31"/>
        <end position="50"/>
    </location>
</feature>
<dbReference type="PANTHER" id="PTHR33048">
    <property type="entry name" value="PTH11-LIKE INTEGRAL MEMBRANE PROTEIN (AFU_ORTHOLOGUE AFUA_5G11245)"/>
    <property type="match status" value="1"/>
</dbReference>
<keyword evidence="3 7" id="KW-1133">Transmembrane helix</keyword>
<protein>
    <recommendedName>
        <fullName evidence="8">Rhodopsin domain-containing protein</fullName>
    </recommendedName>
</protein>
<keyword evidence="10" id="KW-1185">Reference proteome</keyword>
<comment type="similarity">
    <text evidence="5">Belongs to the SAT4 family.</text>
</comment>
<dbReference type="InterPro" id="IPR052337">
    <property type="entry name" value="SAT4-like"/>
</dbReference>
<evidence type="ECO:0000256" key="4">
    <source>
        <dbReference type="ARBA" id="ARBA00023136"/>
    </source>
</evidence>
<evidence type="ECO:0000313" key="10">
    <source>
        <dbReference type="Proteomes" id="UP001197093"/>
    </source>
</evidence>
<sequence>MASTPPALRARQFAPVPEGLPHDNAALHLNTTIWVLIGLSALFLAARLYCKFQRHRGLWWDDYVLIGSWVCITVESCLLTYATTLGYGLHIWDMAFDVENINKMTLVINLSGTFSLTAATWSKTSFALTMLRLTDGWMKMLIWFIIVSTNIAMGLSALFVWVQCTPVQKAWNPFMDGTCWHPSVIVHYNIFSAAYSATMDLSLALLPWKVIWGLQMKKKEKIGVALAMSCGIFAGVTALIKTAKIPAMQSQDIYDGVDLFIWGNAESCVTIIAASIPVLRVIVREVKSSARKYYVAGGETYPEGFTKQSRLRSQNNTVVVTAQRSRIASHKQDDWSDKSILDGNRPNPGKIVQTSEVAVEYQDRKDAESMEYEMDDMRRV</sequence>
<dbReference type="Pfam" id="PF20684">
    <property type="entry name" value="Fung_rhodopsin"/>
    <property type="match status" value="1"/>
</dbReference>
<evidence type="ECO:0000256" key="5">
    <source>
        <dbReference type="ARBA" id="ARBA00038359"/>
    </source>
</evidence>
<evidence type="ECO:0000313" key="9">
    <source>
        <dbReference type="EMBL" id="KAG7286711.1"/>
    </source>
</evidence>
<evidence type="ECO:0000259" key="8">
    <source>
        <dbReference type="Pfam" id="PF20684"/>
    </source>
</evidence>
<feature type="transmembrane region" description="Helical" evidence="7">
    <location>
        <begin position="190"/>
        <end position="210"/>
    </location>
</feature>
<reference evidence="9" key="1">
    <citation type="submission" date="2023-02" db="EMBL/GenBank/DDBJ databases">
        <authorList>
            <person name="Palmer J.M."/>
        </authorList>
    </citation>
    <scope>NUCLEOTIDE SEQUENCE</scope>
    <source>
        <strain evidence="9">FW57</strain>
    </source>
</reference>
<evidence type="ECO:0000256" key="2">
    <source>
        <dbReference type="ARBA" id="ARBA00022692"/>
    </source>
</evidence>
<evidence type="ECO:0000256" key="7">
    <source>
        <dbReference type="SAM" id="Phobius"/>
    </source>
</evidence>
<keyword evidence="4 7" id="KW-0472">Membrane</keyword>
<name>A0AAD4HX65_9PEZI</name>
<feature type="transmembrane region" description="Helical" evidence="7">
    <location>
        <begin position="141"/>
        <end position="162"/>
    </location>
</feature>
<feature type="transmembrane region" description="Helical" evidence="7">
    <location>
        <begin position="222"/>
        <end position="240"/>
    </location>
</feature>